<evidence type="ECO:0000313" key="1">
    <source>
        <dbReference type="EMBL" id="CAH2236539.1"/>
    </source>
</evidence>
<protein>
    <submittedName>
        <fullName evidence="1">Jg8021 protein</fullName>
    </submittedName>
</protein>
<sequence>MSTPECIPDKSILKELRITQRLSSYVQVRILAFFGHISRRDNDSIELVVVQGRSKGTRSLGRSADP</sequence>
<gene>
    <name evidence="1" type="primary">jg8021</name>
    <name evidence="1" type="ORF">PAEG_LOCUS13909</name>
</gene>
<organism evidence="1 2">
    <name type="scientific">Pararge aegeria aegeria</name>
    <dbReference type="NCBI Taxonomy" id="348720"/>
    <lineage>
        <taxon>Eukaryota</taxon>
        <taxon>Metazoa</taxon>
        <taxon>Ecdysozoa</taxon>
        <taxon>Arthropoda</taxon>
        <taxon>Hexapoda</taxon>
        <taxon>Insecta</taxon>
        <taxon>Pterygota</taxon>
        <taxon>Neoptera</taxon>
        <taxon>Endopterygota</taxon>
        <taxon>Lepidoptera</taxon>
        <taxon>Glossata</taxon>
        <taxon>Ditrysia</taxon>
        <taxon>Papilionoidea</taxon>
        <taxon>Nymphalidae</taxon>
        <taxon>Satyrinae</taxon>
        <taxon>Satyrini</taxon>
        <taxon>Parargina</taxon>
        <taxon>Pararge</taxon>
    </lineage>
</organism>
<proteinExistence type="predicted"/>
<keyword evidence="2" id="KW-1185">Reference proteome</keyword>
<dbReference type="EMBL" id="CAKXAJ010025209">
    <property type="protein sequence ID" value="CAH2236539.1"/>
    <property type="molecule type" value="Genomic_DNA"/>
</dbReference>
<dbReference type="AlphaFoldDB" id="A0A8S4RH41"/>
<reference evidence="1" key="1">
    <citation type="submission" date="2022-03" db="EMBL/GenBank/DDBJ databases">
        <authorList>
            <person name="Lindestad O."/>
        </authorList>
    </citation>
    <scope>NUCLEOTIDE SEQUENCE</scope>
</reference>
<name>A0A8S4RH41_9NEOP</name>
<dbReference type="OrthoDB" id="1293503at2759"/>
<accession>A0A8S4RH41</accession>
<dbReference type="Proteomes" id="UP000838756">
    <property type="component" value="Unassembled WGS sequence"/>
</dbReference>
<comment type="caution">
    <text evidence="1">The sequence shown here is derived from an EMBL/GenBank/DDBJ whole genome shotgun (WGS) entry which is preliminary data.</text>
</comment>
<evidence type="ECO:0000313" key="2">
    <source>
        <dbReference type="Proteomes" id="UP000838756"/>
    </source>
</evidence>